<name>A0A1I7V2J4_9PELO</name>
<evidence type="ECO:0000313" key="3">
    <source>
        <dbReference type="WBParaSite" id="Csp11.Scaffold630.g21752.t2"/>
    </source>
</evidence>
<reference evidence="3" key="1">
    <citation type="submission" date="2016-11" db="UniProtKB">
        <authorList>
            <consortium name="WormBaseParasite"/>
        </authorList>
    </citation>
    <scope>IDENTIFICATION</scope>
</reference>
<feature type="region of interest" description="Disordered" evidence="1">
    <location>
        <begin position="1"/>
        <end position="44"/>
    </location>
</feature>
<feature type="region of interest" description="Disordered" evidence="1">
    <location>
        <begin position="330"/>
        <end position="369"/>
    </location>
</feature>
<organism evidence="2 3">
    <name type="scientific">Caenorhabditis tropicalis</name>
    <dbReference type="NCBI Taxonomy" id="1561998"/>
    <lineage>
        <taxon>Eukaryota</taxon>
        <taxon>Metazoa</taxon>
        <taxon>Ecdysozoa</taxon>
        <taxon>Nematoda</taxon>
        <taxon>Chromadorea</taxon>
        <taxon>Rhabditida</taxon>
        <taxon>Rhabditina</taxon>
        <taxon>Rhabditomorpha</taxon>
        <taxon>Rhabditoidea</taxon>
        <taxon>Rhabditidae</taxon>
        <taxon>Peloderinae</taxon>
        <taxon>Caenorhabditis</taxon>
    </lineage>
</organism>
<feature type="compositionally biased region" description="Low complexity" evidence="1">
    <location>
        <begin position="344"/>
        <end position="356"/>
    </location>
</feature>
<dbReference type="PANTHER" id="PTHR38620">
    <property type="entry name" value="PROTEIN CBG07292-RELATED"/>
    <property type="match status" value="1"/>
</dbReference>
<dbReference type="Proteomes" id="UP000095282">
    <property type="component" value="Unplaced"/>
</dbReference>
<dbReference type="PANTHER" id="PTHR38620:SF1">
    <property type="entry name" value="CUE DOMAIN-CONTAINING PROTEIN-RELATED"/>
    <property type="match status" value="1"/>
</dbReference>
<protein>
    <submittedName>
        <fullName evidence="3">Fork-head domain-containing protein</fullName>
    </submittedName>
</protein>
<feature type="compositionally biased region" description="Low complexity" evidence="1">
    <location>
        <begin position="285"/>
        <end position="307"/>
    </location>
</feature>
<feature type="region of interest" description="Disordered" evidence="1">
    <location>
        <begin position="214"/>
        <end position="307"/>
    </location>
</feature>
<accession>A0A1I7V2J4</accession>
<feature type="compositionally biased region" description="Basic and acidic residues" evidence="1">
    <location>
        <begin position="237"/>
        <end position="250"/>
    </location>
</feature>
<proteinExistence type="predicted"/>
<dbReference type="AlphaFoldDB" id="A0A1I7V2J4"/>
<evidence type="ECO:0000256" key="1">
    <source>
        <dbReference type="SAM" id="MobiDB-lite"/>
    </source>
</evidence>
<sequence>MAQAQVDAVRNMAKPVKEDTKSRFLTSRTKQNSDNDYHPTHKKHYRAELPEIEEFGSSVAHEDNDREEVIGSPSKYQLTNDDATKLKKEITHLPFETILKIFAFYHHNIPITIAAAHQMRAPQLMPQTVKDMFVANIPLERETNPTKKELYKSFYMSNSFDKVVNNKTLVNFYYNEKNKIGGNWRLENDEQRPMESEERIALAKKMQASGIRVGRRDLTTYYKKKSKKHHRKHRHRGEKEHSREHSREPGECSSNMDTPVKKPTFSMATSPIPFEDPSPTPTALSTPEPKSSSSSSSTTTTSSEASTVAPLPAVFKCKFEFNRVMNPRITSELPPPPPMFYPASSSSSCSSQSSFSSEKREKKKYKKKTIEELRGGIQKVYPDRERKAKKFFEDREES</sequence>
<feature type="compositionally biased region" description="Basic residues" evidence="1">
    <location>
        <begin position="222"/>
        <end position="236"/>
    </location>
</feature>
<dbReference type="WBParaSite" id="Csp11.Scaffold630.g21752.t2">
    <property type="protein sequence ID" value="Csp11.Scaffold630.g21752.t2"/>
    <property type="gene ID" value="Csp11.Scaffold630.g21752"/>
</dbReference>
<evidence type="ECO:0000313" key="2">
    <source>
        <dbReference type="Proteomes" id="UP000095282"/>
    </source>
</evidence>
<keyword evidence="2" id="KW-1185">Reference proteome</keyword>